<evidence type="ECO:0000256" key="2">
    <source>
        <dbReference type="SAM" id="MobiDB-lite"/>
    </source>
</evidence>
<evidence type="ECO:0000313" key="3">
    <source>
        <dbReference type="EMBL" id="KAF4635952.1"/>
    </source>
</evidence>
<keyword evidence="4" id="KW-1185">Reference proteome</keyword>
<organism evidence="3 4">
    <name type="scientific">Cudoniella acicularis</name>
    <dbReference type="NCBI Taxonomy" id="354080"/>
    <lineage>
        <taxon>Eukaryota</taxon>
        <taxon>Fungi</taxon>
        <taxon>Dikarya</taxon>
        <taxon>Ascomycota</taxon>
        <taxon>Pezizomycotina</taxon>
        <taxon>Leotiomycetes</taxon>
        <taxon>Helotiales</taxon>
        <taxon>Tricladiaceae</taxon>
        <taxon>Cudoniella</taxon>
    </lineage>
</organism>
<feature type="region of interest" description="Disordered" evidence="2">
    <location>
        <begin position="1"/>
        <end position="20"/>
    </location>
</feature>
<name>A0A8H4W6S5_9HELO</name>
<dbReference type="OrthoDB" id="62952at2759"/>
<gene>
    <name evidence="3" type="ORF">G7Y89_g2144</name>
</gene>
<protein>
    <submittedName>
        <fullName evidence="3">Uncharacterized protein</fullName>
    </submittedName>
</protein>
<feature type="coiled-coil region" evidence="1">
    <location>
        <begin position="237"/>
        <end position="264"/>
    </location>
</feature>
<reference evidence="3 4" key="1">
    <citation type="submission" date="2020-03" db="EMBL/GenBank/DDBJ databases">
        <title>Draft Genome Sequence of Cudoniella acicularis.</title>
        <authorList>
            <person name="Buettner E."/>
            <person name="Kellner H."/>
        </authorList>
    </citation>
    <scope>NUCLEOTIDE SEQUENCE [LARGE SCALE GENOMIC DNA]</scope>
    <source>
        <strain evidence="3 4">DSM 108380</strain>
    </source>
</reference>
<accession>A0A8H4W6S5</accession>
<evidence type="ECO:0000313" key="4">
    <source>
        <dbReference type="Proteomes" id="UP000566819"/>
    </source>
</evidence>
<proteinExistence type="predicted"/>
<sequence>MASPSPNLDPGVNGAPYASPASQAEPVSEITSNLNSLNIPVTPEKKSYFPFLDLPPEIRNKIYAFTFVMSRSRDAIYNIPDFLVHGDGKNRGGIRWKNVEHFYLILVCKKIFLEALPVISAESFMEIKVYVDESSRRREKKAEAAYQTLLRTAPLCKGANKVVLNVTPTDWEVDFRGEEQLLRLASVLKDYKKLKEVTLKVTPSCLACSNWLPLLGFFLLARQGVSLCFELMDYEIDTDEEEDAEEIKEERKTAEHNIDLLAKEYSGKKPDVWIEWNFVRDDREYY</sequence>
<evidence type="ECO:0000256" key="1">
    <source>
        <dbReference type="SAM" id="Coils"/>
    </source>
</evidence>
<keyword evidence="1" id="KW-0175">Coiled coil</keyword>
<dbReference type="Proteomes" id="UP000566819">
    <property type="component" value="Unassembled WGS sequence"/>
</dbReference>
<dbReference type="EMBL" id="JAAMPI010000091">
    <property type="protein sequence ID" value="KAF4635952.1"/>
    <property type="molecule type" value="Genomic_DNA"/>
</dbReference>
<comment type="caution">
    <text evidence="3">The sequence shown here is derived from an EMBL/GenBank/DDBJ whole genome shotgun (WGS) entry which is preliminary data.</text>
</comment>
<dbReference type="AlphaFoldDB" id="A0A8H4W6S5"/>